<organism evidence="1">
    <name type="scientific">Dictyoglomus turgidum</name>
    <dbReference type="NCBI Taxonomy" id="513050"/>
    <lineage>
        <taxon>Bacteria</taxon>
        <taxon>Pseudomonadati</taxon>
        <taxon>Dictyoglomota</taxon>
        <taxon>Dictyoglomia</taxon>
        <taxon>Dictyoglomales</taxon>
        <taxon>Dictyoglomaceae</taxon>
        <taxon>Dictyoglomus</taxon>
    </lineage>
</organism>
<comment type="caution">
    <text evidence="1">The sequence shown here is derived from an EMBL/GenBank/DDBJ whole genome shotgun (WGS) entry which is preliminary data.</text>
</comment>
<name>A0A7C3WW03_9BACT</name>
<accession>A0A7C3WW03</accession>
<protein>
    <submittedName>
        <fullName evidence="1">Uncharacterized protein</fullName>
    </submittedName>
</protein>
<evidence type="ECO:0000313" key="1">
    <source>
        <dbReference type="EMBL" id="HGB31073.1"/>
    </source>
</evidence>
<sequence>MKAKELFEQFGLPKSAKLIGNLEEIVIAGKETGRVRVELNLNENDYQLRVTANEPGQMVIDFKRDGKSVSGYIRTYDGDIEVAQLSEEFCMYPEKMIERIQELEQKEEKR</sequence>
<reference evidence="1" key="1">
    <citation type="journal article" date="2020" name="mSystems">
        <title>Genome- and Community-Level Interaction Insights into Carbon Utilization and Element Cycling Functions of Hydrothermarchaeota in Hydrothermal Sediment.</title>
        <authorList>
            <person name="Zhou Z."/>
            <person name="Liu Y."/>
            <person name="Xu W."/>
            <person name="Pan J."/>
            <person name="Luo Z.H."/>
            <person name="Li M."/>
        </authorList>
    </citation>
    <scope>NUCLEOTIDE SEQUENCE [LARGE SCALE GENOMIC DNA]</scope>
    <source>
        <strain evidence="1">SpSt-751</strain>
    </source>
</reference>
<proteinExistence type="predicted"/>
<dbReference type="AlphaFoldDB" id="A0A7C3WW03"/>
<gene>
    <name evidence="1" type="ORF">ENV35_04270</name>
</gene>
<dbReference type="EMBL" id="DTGA01000097">
    <property type="protein sequence ID" value="HGB31073.1"/>
    <property type="molecule type" value="Genomic_DNA"/>
</dbReference>